<evidence type="ECO:0000313" key="10">
    <source>
        <dbReference type="EMBL" id="PPQ86852.1"/>
    </source>
</evidence>
<keyword evidence="7" id="KW-0131">Cell cycle</keyword>
<evidence type="ECO:0000259" key="9">
    <source>
        <dbReference type="Pfam" id="PF12719"/>
    </source>
</evidence>
<keyword evidence="11" id="KW-1185">Reference proteome</keyword>
<dbReference type="GO" id="GO:0000793">
    <property type="term" value="C:condensed chromosome"/>
    <property type="evidence" value="ECO:0007669"/>
    <property type="project" value="TreeGrafter"/>
</dbReference>
<keyword evidence="3" id="KW-0158">Chromosome</keyword>
<dbReference type="GO" id="GO:0007076">
    <property type="term" value="P:mitotic chromosome condensation"/>
    <property type="evidence" value="ECO:0007669"/>
    <property type="project" value="InterPro"/>
</dbReference>
<evidence type="ECO:0000256" key="4">
    <source>
        <dbReference type="ARBA" id="ARBA00022618"/>
    </source>
</evidence>
<dbReference type="InterPro" id="IPR027165">
    <property type="entry name" value="CND3"/>
</dbReference>
<dbReference type="GO" id="GO:0051301">
    <property type="term" value="P:cell division"/>
    <property type="evidence" value="ECO:0007669"/>
    <property type="project" value="UniProtKB-KW"/>
</dbReference>
<dbReference type="Pfam" id="PF12719">
    <property type="entry name" value="Cnd3"/>
    <property type="match status" value="1"/>
</dbReference>
<feature type="compositionally biased region" description="Basic and acidic residues" evidence="8">
    <location>
        <begin position="1016"/>
        <end position="1028"/>
    </location>
</feature>
<feature type="region of interest" description="Disordered" evidence="8">
    <location>
        <begin position="984"/>
        <end position="1082"/>
    </location>
</feature>
<reference evidence="10 11" key="1">
    <citation type="journal article" date="2018" name="Evol. Lett.">
        <title>Horizontal gene cluster transfer increased hallucinogenic mushroom diversity.</title>
        <authorList>
            <person name="Reynolds H.T."/>
            <person name="Vijayakumar V."/>
            <person name="Gluck-Thaler E."/>
            <person name="Korotkin H.B."/>
            <person name="Matheny P.B."/>
            <person name="Slot J.C."/>
        </authorList>
    </citation>
    <scope>NUCLEOTIDE SEQUENCE [LARGE SCALE GENOMIC DNA]</scope>
    <source>
        <strain evidence="10 11">2631</strain>
    </source>
</reference>
<keyword evidence="4" id="KW-0132">Cell division</keyword>
<evidence type="ECO:0000313" key="11">
    <source>
        <dbReference type="Proteomes" id="UP000283269"/>
    </source>
</evidence>
<dbReference type="InterPro" id="IPR011989">
    <property type="entry name" value="ARM-like"/>
</dbReference>
<dbReference type="SUPFAM" id="SSF48371">
    <property type="entry name" value="ARM repeat"/>
    <property type="match status" value="1"/>
</dbReference>
<name>A0A409X7W2_PSICY</name>
<evidence type="ECO:0000256" key="8">
    <source>
        <dbReference type="SAM" id="MobiDB-lite"/>
    </source>
</evidence>
<comment type="similarity">
    <text evidence="2">Belongs to the CND3 (condensin subunit 3) family.</text>
</comment>
<dbReference type="InterPro" id="IPR016024">
    <property type="entry name" value="ARM-type_fold"/>
</dbReference>
<evidence type="ECO:0000256" key="2">
    <source>
        <dbReference type="ARBA" id="ARBA00006533"/>
    </source>
</evidence>
<dbReference type="OrthoDB" id="27187at2759"/>
<comment type="subcellular location">
    <subcellularLocation>
        <location evidence="1">Chromosome</location>
    </subcellularLocation>
</comment>
<feature type="domain" description="Nuclear condensin complex subunit 3 C-terminal" evidence="9">
    <location>
        <begin position="599"/>
        <end position="892"/>
    </location>
</feature>
<evidence type="ECO:0000256" key="3">
    <source>
        <dbReference type="ARBA" id="ARBA00022454"/>
    </source>
</evidence>
<gene>
    <name evidence="10" type="ORF">CVT25_012571</name>
</gene>
<protein>
    <recommendedName>
        <fullName evidence="9">Nuclear condensin complex subunit 3 C-terminal domain-containing protein</fullName>
    </recommendedName>
</protein>
<feature type="compositionally biased region" description="Acidic residues" evidence="8">
    <location>
        <begin position="1106"/>
        <end position="1125"/>
    </location>
</feature>
<dbReference type="Proteomes" id="UP000283269">
    <property type="component" value="Unassembled WGS sequence"/>
</dbReference>
<accession>A0A409X7W2</accession>
<keyword evidence="5" id="KW-0498">Mitosis</keyword>
<dbReference type="EMBL" id="NHYD01002412">
    <property type="protein sequence ID" value="PPQ86852.1"/>
    <property type="molecule type" value="Genomic_DNA"/>
</dbReference>
<evidence type="ECO:0000256" key="7">
    <source>
        <dbReference type="ARBA" id="ARBA00023306"/>
    </source>
</evidence>
<dbReference type="STRING" id="93625.A0A409X7W2"/>
<evidence type="ECO:0000256" key="6">
    <source>
        <dbReference type="ARBA" id="ARBA00023067"/>
    </source>
</evidence>
<dbReference type="Gene3D" id="1.25.10.10">
    <property type="entry name" value="Leucine-rich Repeat Variant"/>
    <property type="match status" value="1"/>
</dbReference>
<dbReference type="InterPro" id="IPR025977">
    <property type="entry name" value="Cnd3_C"/>
</dbReference>
<feature type="compositionally biased region" description="Basic residues" evidence="8">
    <location>
        <begin position="1029"/>
        <end position="1038"/>
    </location>
</feature>
<organism evidence="10 11">
    <name type="scientific">Psilocybe cyanescens</name>
    <dbReference type="NCBI Taxonomy" id="93625"/>
    <lineage>
        <taxon>Eukaryota</taxon>
        <taxon>Fungi</taxon>
        <taxon>Dikarya</taxon>
        <taxon>Basidiomycota</taxon>
        <taxon>Agaricomycotina</taxon>
        <taxon>Agaricomycetes</taxon>
        <taxon>Agaricomycetidae</taxon>
        <taxon>Agaricales</taxon>
        <taxon>Agaricineae</taxon>
        <taxon>Strophariaceae</taxon>
        <taxon>Psilocybe</taxon>
    </lineage>
</organism>
<dbReference type="AlphaFoldDB" id="A0A409X7W2"/>
<evidence type="ECO:0000256" key="5">
    <source>
        <dbReference type="ARBA" id="ARBA00022776"/>
    </source>
</evidence>
<proteinExistence type="inferred from homology"/>
<evidence type="ECO:0000256" key="1">
    <source>
        <dbReference type="ARBA" id="ARBA00004286"/>
    </source>
</evidence>
<dbReference type="PANTHER" id="PTHR14418">
    <property type="entry name" value="CONDENSIN COMPLEX SUBUNIT 3-RELATED"/>
    <property type="match status" value="1"/>
</dbReference>
<keyword evidence="6" id="KW-0226">DNA condensation</keyword>
<dbReference type="FunCoup" id="A0A409X7W2">
    <property type="interactions" value="267"/>
</dbReference>
<dbReference type="PANTHER" id="PTHR14418:SF5">
    <property type="entry name" value="CONDENSIN COMPLEX SUBUNIT 3"/>
    <property type="match status" value="1"/>
</dbReference>
<feature type="region of interest" description="Disordered" evidence="8">
    <location>
        <begin position="1104"/>
        <end position="1125"/>
    </location>
</feature>
<dbReference type="InParanoid" id="A0A409X7W2"/>
<sequence length="1125" mass="127527">MPNLTSRQPQLTSADFAQLAQQIAQIFEQTQNSTVHNDIKNHVILYGLHKKYASHKVKLKGRERRAVGELRFLTAIQDMIQRCLPVKKGVASADRAINFTAGYIKFINEKANESVTEDDMDEEDEEGNFRSRFTSSLLRYLLSGFLAKDKIVRYRVLQLVAEMTSHLGEIDEDLYDDLRTNLIGRTTDKECNIRVQAVKSLTKLSSSEDTSDLNGEPSIMEVLLENLACDPSAEVRRAILCDLPKNSQSLPAMLERLCDTDTNIRKTVYNNVLIYKDTTEDDECSKLSNDFRQMHPRALTVSQREVIVRRGLGDRELPINSAASKLISTWIDAIEIETKGEEMDVKANVKPKKVWETILPLFLTLFDLVESSTTAADALLDAFKANPDIITEIQFNDHYWRNLTPQKAFLARVFVEHCRSTKNDARLETTLPDVIVIAFQIQSAYNMLSGNGNIEMADVSDDDEHDSLEDAKTSQAVIISELLKLAVHLDYSDESGRQNTLQLIREMFDTEDLPEKLIAPCLDVLRTVASSERDFIRLVVEAIEELRGRAYNDEIGIEEADIDADTNIADIPAKPTLTRKSRKEMSAEQRMEIDQVDLKCLKMSIEMFERVNGTFEENSTLDVVLNDLIYPAVRREDSMVFREKGLKSLGLCCTIARCLALQSFGRFIRRVPSSSGAIKTVIVQSLFDIVMVHESTIFKNNDDNVTMEIFTEFMLNQILTEEDPKIKALLCMGTAKLVISGTITTVETVKVLLKVFLSPLTTGNQELRQYLDYFFQVYSLSSHENQKRMSDVFVQVFLDVSEDRRIAEEIEEDIEVIGSSQVAAMFVAWTDPLRLTLAIDPKRIQDSDEIDDSVQLGMAESVIRLLFGEGLKFDIQKEDKKVLCQLLNKLHVPDVVDDYRIRSLKILMDNLKTRRPLKDNVCLNAFNKFEANITKKFERQLEGFTELEFRELEELTELFEFLDSIIPLDDDEYLDIELPKKGKKRRSHSFASTNESRPESPIPMGRPKIKRPRLSKSGDEDGILERGKSPKAPKRTVPRRAASPTKFTPVIVISSDSEEEPPAPKSRSSGPRPRTVVKEEPIQIDDVLISGASSLSLGEVTYDSIMDPDSEEEEEEVNDLLADSE</sequence>
<comment type="caution">
    <text evidence="10">The sequence shown here is derived from an EMBL/GenBank/DDBJ whole genome shotgun (WGS) entry which is preliminary data.</text>
</comment>
<dbReference type="GO" id="GO:0000796">
    <property type="term" value="C:condensin complex"/>
    <property type="evidence" value="ECO:0007669"/>
    <property type="project" value="InterPro"/>
</dbReference>